<dbReference type="Proteomes" id="UP001367676">
    <property type="component" value="Unassembled WGS sequence"/>
</dbReference>
<keyword evidence="4 6" id="KW-0472">Membrane</keyword>
<feature type="transmembrane region" description="Helical" evidence="6">
    <location>
        <begin position="532"/>
        <end position="553"/>
    </location>
</feature>
<evidence type="ECO:0000313" key="8">
    <source>
        <dbReference type="EMBL" id="KAK7602936.1"/>
    </source>
</evidence>
<dbReference type="Gene3D" id="1.20.1250.20">
    <property type="entry name" value="MFS general substrate transporter like domains"/>
    <property type="match status" value="2"/>
</dbReference>
<feature type="transmembrane region" description="Helical" evidence="6">
    <location>
        <begin position="168"/>
        <end position="186"/>
    </location>
</feature>
<reference evidence="8 9" key="1">
    <citation type="submission" date="2024-03" db="EMBL/GenBank/DDBJ databases">
        <title>Adaptation during the transition from Ophiocordyceps entomopathogen to insect associate is accompanied by gene loss and intensified selection.</title>
        <authorList>
            <person name="Ward C.M."/>
            <person name="Onetto C.A."/>
            <person name="Borneman A.R."/>
        </authorList>
    </citation>
    <scope>NUCLEOTIDE SEQUENCE [LARGE SCALE GENOMIC DNA]</scope>
    <source>
        <strain evidence="8">AWRI1</strain>
        <tissue evidence="8">Single Adult Female</tissue>
    </source>
</reference>
<dbReference type="SUPFAM" id="SSF103473">
    <property type="entry name" value="MFS general substrate transporter"/>
    <property type="match status" value="1"/>
</dbReference>
<keyword evidence="9" id="KW-1185">Reference proteome</keyword>
<sequence length="932" mass="104588">MPYAVCRVPYGVLLKLKKCVTFANDRNSALALAFARRLMLKRSKTAIVRQAAAASSKFETANYGDDAAKWRSTLAQVKNTGKRNVRHVDAVVRWLATIANSTLFLGVGMMAAIPTVVIGELHGSDQQLSLDDDEASWFGSLMLLVQPAGCVVACFLQQYIGRKSGMLLMNVPQLIAWALMYAATSVRGLCVATAMMGVSAGFMEAPGLAYIGEISEPRIRGVLTSYANITVSVGMLLQYLMGSVFKWRTTVALSALLPLVAIVLIACVPDSPIWLLSKGRKEDALKALRWLRGWVAEDRVKAEFEELCRYTEASSRPRMADKISLEYASRGRLRPETRPTVHYYDPIRSDPIRSDPIRVDRNKWTTRWYVAGRDGRGYVALAPPNSPRLAALAGAVFARMHYSGDGRASGGRKTLVEWLSEQLEDALRPAMLRPFRLIIGYQFIFHCAALTAIRCYMVEIFRSLRMPIEPQWLVFLTSVVMIAGGVICISSVKFVGKRLLSLISLAICSLGSIVVGAYALYKNEINQPWIPMVTICILYFASNIGIGPIPWMLISEVFPVRGRSFGAGFSAAAFYIIAFFFSKSYLDLEKWISLPGCFFLYGIGGLVGFVFLYFCLPETEGKTLAQVESSFSKKPKLEETNRTLRFLRPLRTSRRFVGNTQPAKKRTSLHSFRYFDDRNVREEAKRCERHFVTVRPSFFVRSFALRNRRCRWSRVFAIHRAAPHPTPPTTGERRRFASVLACSEPRPRSKSEPKSQLTSPAQPSPALLDRTDALGAEKFSGIYDSFVDDLAEGTYRGSLAGWLAGWLAGSVIPNIRARSCAVGIIVLIFPRRDDAVFLARCCFKRRRTYSCTRIHTHMHMHVRVNCFRIYGESVRQQARAACVRRLRFTRAAFGRLTRRDATRRRLFRPALAGRSPRPYRGQAVQQCSRTAV</sequence>
<dbReference type="PANTHER" id="PTHR48021:SF39">
    <property type="entry name" value="MAJOR FACILITATOR SUPERFAMILY (MFS) PROFILE DOMAIN-CONTAINING PROTEIN"/>
    <property type="match status" value="1"/>
</dbReference>
<evidence type="ECO:0000259" key="7">
    <source>
        <dbReference type="PROSITE" id="PS50850"/>
    </source>
</evidence>
<feature type="transmembrane region" description="Helical" evidence="6">
    <location>
        <begin position="565"/>
        <end position="586"/>
    </location>
</feature>
<evidence type="ECO:0000313" key="9">
    <source>
        <dbReference type="Proteomes" id="UP001367676"/>
    </source>
</evidence>
<feature type="transmembrane region" description="Helical" evidence="6">
    <location>
        <begin position="472"/>
        <end position="492"/>
    </location>
</feature>
<dbReference type="InterPro" id="IPR005828">
    <property type="entry name" value="MFS_sugar_transport-like"/>
</dbReference>
<keyword evidence="2 6" id="KW-0812">Transmembrane</keyword>
<keyword evidence="3 6" id="KW-1133">Transmembrane helix</keyword>
<evidence type="ECO:0000256" key="2">
    <source>
        <dbReference type="ARBA" id="ARBA00022692"/>
    </source>
</evidence>
<evidence type="ECO:0000256" key="3">
    <source>
        <dbReference type="ARBA" id="ARBA00022989"/>
    </source>
</evidence>
<dbReference type="InterPro" id="IPR020846">
    <property type="entry name" value="MFS_dom"/>
</dbReference>
<feature type="transmembrane region" description="Helical" evidence="6">
    <location>
        <begin position="223"/>
        <end position="241"/>
    </location>
</feature>
<dbReference type="PROSITE" id="PS50850">
    <property type="entry name" value="MFS"/>
    <property type="match status" value="1"/>
</dbReference>
<feature type="transmembrane region" description="Helical" evidence="6">
    <location>
        <begin position="91"/>
        <end position="117"/>
    </location>
</feature>
<dbReference type="PANTHER" id="PTHR48021">
    <property type="match status" value="1"/>
</dbReference>
<protein>
    <recommendedName>
        <fullName evidence="7">Major facilitator superfamily (MFS) profile domain-containing protein</fullName>
    </recommendedName>
</protein>
<dbReference type="InterPro" id="IPR036259">
    <property type="entry name" value="MFS_trans_sf"/>
</dbReference>
<feature type="region of interest" description="Disordered" evidence="5">
    <location>
        <begin position="744"/>
        <end position="766"/>
    </location>
</feature>
<evidence type="ECO:0000256" key="1">
    <source>
        <dbReference type="ARBA" id="ARBA00004141"/>
    </source>
</evidence>
<evidence type="ECO:0000256" key="4">
    <source>
        <dbReference type="ARBA" id="ARBA00023136"/>
    </source>
</evidence>
<feature type="transmembrane region" description="Helical" evidence="6">
    <location>
        <begin position="499"/>
        <end position="520"/>
    </location>
</feature>
<evidence type="ECO:0000256" key="6">
    <source>
        <dbReference type="SAM" id="Phobius"/>
    </source>
</evidence>
<dbReference type="Pfam" id="PF00083">
    <property type="entry name" value="Sugar_tr"/>
    <property type="match status" value="2"/>
</dbReference>
<gene>
    <name evidence="8" type="ORF">V9T40_006910</name>
</gene>
<comment type="subcellular location">
    <subcellularLocation>
        <location evidence="1">Membrane</location>
        <topology evidence="1">Multi-pass membrane protein</topology>
    </subcellularLocation>
</comment>
<accession>A0AAN9TRL1</accession>
<dbReference type="InterPro" id="IPR050549">
    <property type="entry name" value="MFS_Trehalose_Transporter"/>
</dbReference>
<dbReference type="AlphaFoldDB" id="A0AAN9TRL1"/>
<feature type="domain" description="Major facilitator superfamily (MFS) profile" evidence="7">
    <location>
        <begin position="92"/>
        <end position="620"/>
    </location>
</feature>
<dbReference type="InterPro" id="IPR005829">
    <property type="entry name" value="Sugar_transporter_CS"/>
</dbReference>
<dbReference type="PROSITE" id="PS00217">
    <property type="entry name" value="SUGAR_TRANSPORT_2"/>
    <property type="match status" value="1"/>
</dbReference>
<name>A0AAN9TRL1_9HEMI</name>
<feature type="transmembrane region" description="Helical" evidence="6">
    <location>
        <begin position="598"/>
        <end position="616"/>
    </location>
</feature>
<dbReference type="EMBL" id="JBBCAQ010000007">
    <property type="protein sequence ID" value="KAK7602936.1"/>
    <property type="molecule type" value="Genomic_DNA"/>
</dbReference>
<evidence type="ECO:0000256" key="5">
    <source>
        <dbReference type="SAM" id="MobiDB-lite"/>
    </source>
</evidence>
<feature type="transmembrane region" description="Helical" evidence="6">
    <location>
        <begin position="192"/>
        <end position="211"/>
    </location>
</feature>
<feature type="transmembrane region" description="Helical" evidence="6">
    <location>
        <begin position="137"/>
        <end position="156"/>
    </location>
</feature>
<dbReference type="GO" id="GO:0022857">
    <property type="term" value="F:transmembrane transporter activity"/>
    <property type="evidence" value="ECO:0007669"/>
    <property type="project" value="InterPro"/>
</dbReference>
<feature type="transmembrane region" description="Helical" evidence="6">
    <location>
        <begin position="438"/>
        <end position="460"/>
    </location>
</feature>
<proteinExistence type="predicted"/>
<dbReference type="GO" id="GO:0016020">
    <property type="term" value="C:membrane"/>
    <property type="evidence" value="ECO:0007669"/>
    <property type="project" value="UniProtKB-SubCell"/>
</dbReference>
<comment type="caution">
    <text evidence="8">The sequence shown here is derived from an EMBL/GenBank/DDBJ whole genome shotgun (WGS) entry which is preliminary data.</text>
</comment>
<feature type="transmembrane region" description="Helical" evidence="6">
    <location>
        <begin position="253"/>
        <end position="276"/>
    </location>
</feature>
<organism evidence="8 9">
    <name type="scientific">Parthenolecanium corni</name>
    <dbReference type="NCBI Taxonomy" id="536013"/>
    <lineage>
        <taxon>Eukaryota</taxon>
        <taxon>Metazoa</taxon>
        <taxon>Ecdysozoa</taxon>
        <taxon>Arthropoda</taxon>
        <taxon>Hexapoda</taxon>
        <taxon>Insecta</taxon>
        <taxon>Pterygota</taxon>
        <taxon>Neoptera</taxon>
        <taxon>Paraneoptera</taxon>
        <taxon>Hemiptera</taxon>
        <taxon>Sternorrhyncha</taxon>
        <taxon>Coccoidea</taxon>
        <taxon>Coccidae</taxon>
        <taxon>Parthenolecanium</taxon>
    </lineage>
</organism>